<name>A0A7J8RDA6_GOSDV</name>
<evidence type="ECO:0000313" key="2">
    <source>
        <dbReference type="Proteomes" id="UP000593561"/>
    </source>
</evidence>
<reference evidence="1 2" key="1">
    <citation type="journal article" date="2019" name="Genome Biol. Evol.">
        <title>Insights into the evolution of the New World diploid cottons (Gossypium, subgenus Houzingenia) based on genome sequencing.</title>
        <authorList>
            <person name="Grover C.E."/>
            <person name="Arick M.A. 2nd"/>
            <person name="Thrash A."/>
            <person name="Conover J.L."/>
            <person name="Sanders W.S."/>
            <person name="Peterson D.G."/>
            <person name="Frelichowski J.E."/>
            <person name="Scheffler J.A."/>
            <person name="Scheffler B.E."/>
            <person name="Wendel J.F."/>
        </authorList>
    </citation>
    <scope>NUCLEOTIDE SEQUENCE [LARGE SCALE GENOMIC DNA]</scope>
    <source>
        <strain evidence="1">27</strain>
        <tissue evidence="1">Leaf</tissue>
    </source>
</reference>
<organism evidence="1 2">
    <name type="scientific">Gossypium davidsonii</name>
    <name type="common">Davidson's cotton</name>
    <name type="synonym">Gossypium klotzschianum subsp. davidsonii</name>
    <dbReference type="NCBI Taxonomy" id="34287"/>
    <lineage>
        <taxon>Eukaryota</taxon>
        <taxon>Viridiplantae</taxon>
        <taxon>Streptophyta</taxon>
        <taxon>Embryophyta</taxon>
        <taxon>Tracheophyta</taxon>
        <taxon>Spermatophyta</taxon>
        <taxon>Magnoliopsida</taxon>
        <taxon>eudicotyledons</taxon>
        <taxon>Gunneridae</taxon>
        <taxon>Pentapetalae</taxon>
        <taxon>rosids</taxon>
        <taxon>malvids</taxon>
        <taxon>Malvales</taxon>
        <taxon>Malvaceae</taxon>
        <taxon>Malvoideae</taxon>
        <taxon>Gossypium</taxon>
    </lineage>
</organism>
<sequence>MIFASRTGSMCMRTHSMGNTKYFLNFDNGEFYSFKWKSERHGGNSTHIPYLSSQILRTRTINSSLTCSIPLTMLREYLKFVKCAPKHVLSVGYFRLIGIVQFVA</sequence>
<dbReference type="Proteomes" id="UP000593561">
    <property type="component" value="Unassembled WGS sequence"/>
</dbReference>
<comment type="caution">
    <text evidence="1">The sequence shown here is derived from an EMBL/GenBank/DDBJ whole genome shotgun (WGS) entry which is preliminary data.</text>
</comment>
<evidence type="ECO:0000313" key="1">
    <source>
        <dbReference type="EMBL" id="MBA0611817.1"/>
    </source>
</evidence>
<gene>
    <name evidence="1" type="ORF">Godav_012474</name>
</gene>
<proteinExistence type="predicted"/>
<protein>
    <submittedName>
        <fullName evidence="1">Uncharacterized protein</fullName>
    </submittedName>
</protein>
<accession>A0A7J8RDA6</accession>
<dbReference type="AlphaFoldDB" id="A0A7J8RDA6"/>
<dbReference type="EMBL" id="JABFAC010000004">
    <property type="protein sequence ID" value="MBA0611817.1"/>
    <property type="molecule type" value="Genomic_DNA"/>
</dbReference>
<keyword evidence="2" id="KW-1185">Reference proteome</keyword>